<reference evidence="4" key="1">
    <citation type="submission" date="2022-04" db="EMBL/GenBank/DDBJ databases">
        <title>Carnegiea gigantea Genome sequencing and assembly v2.</title>
        <authorList>
            <person name="Copetti D."/>
            <person name="Sanderson M.J."/>
            <person name="Burquez A."/>
            <person name="Wojciechowski M.F."/>
        </authorList>
    </citation>
    <scope>NUCLEOTIDE SEQUENCE</scope>
    <source>
        <strain evidence="4">SGP5-SGP5p</strain>
        <tissue evidence="4">Aerial part</tissue>
    </source>
</reference>
<protein>
    <submittedName>
        <fullName evidence="4">Uncharacterized protein</fullName>
    </submittedName>
</protein>
<dbReference type="Proteomes" id="UP001153076">
    <property type="component" value="Unassembled WGS sequence"/>
</dbReference>
<dbReference type="InterPro" id="IPR011990">
    <property type="entry name" value="TPR-like_helical_dom_sf"/>
</dbReference>
<dbReference type="AlphaFoldDB" id="A0A9Q1K3I8"/>
<evidence type="ECO:0000256" key="3">
    <source>
        <dbReference type="SAM" id="Coils"/>
    </source>
</evidence>
<keyword evidence="5" id="KW-1185">Reference proteome</keyword>
<organism evidence="4 5">
    <name type="scientific">Carnegiea gigantea</name>
    <dbReference type="NCBI Taxonomy" id="171969"/>
    <lineage>
        <taxon>Eukaryota</taxon>
        <taxon>Viridiplantae</taxon>
        <taxon>Streptophyta</taxon>
        <taxon>Embryophyta</taxon>
        <taxon>Tracheophyta</taxon>
        <taxon>Spermatophyta</taxon>
        <taxon>Magnoliopsida</taxon>
        <taxon>eudicotyledons</taxon>
        <taxon>Gunneridae</taxon>
        <taxon>Pentapetalae</taxon>
        <taxon>Caryophyllales</taxon>
        <taxon>Cactineae</taxon>
        <taxon>Cactaceae</taxon>
        <taxon>Cactoideae</taxon>
        <taxon>Echinocereeae</taxon>
        <taxon>Carnegiea</taxon>
    </lineage>
</organism>
<gene>
    <name evidence="4" type="ORF">Cgig2_029604</name>
</gene>
<feature type="coiled-coil region" evidence="3">
    <location>
        <begin position="165"/>
        <end position="192"/>
    </location>
</feature>
<evidence type="ECO:0000313" key="5">
    <source>
        <dbReference type="Proteomes" id="UP001153076"/>
    </source>
</evidence>
<evidence type="ECO:0000256" key="2">
    <source>
        <dbReference type="ARBA" id="ARBA00022803"/>
    </source>
</evidence>
<accession>A0A9Q1K3I8</accession>
<dbReference type="Gene3D" id="1.25.40.10">
    <property type="entry name" value="Tetratricopeptide repeat domain"/>
    <property type="match status" value="1"/>
</dbReference>
<dbReference type="PANTHER" id="PTHR11242">
    <property type="entry name" value="ARYL HYDROCARBON RECEPTOR INTERACTING PROTEIN RELATED"/>
    <property type="match status" value="1"/>
</dbReference>
<keyword evidence="2" id="KW-0802">TPR repeat</keyword>
<comment type="caution">
    <text evidence="4">The sequence shown here is derived from an EMBL/GenBank/DDBJ whole genome shotgun (WGS) entry which is preliminary data.</text>
</comment>
<sequence>MCLSQRNLGDLHLRKLQNHTHRHLCRLWREAVNSLNRHRPYLQVLRGSLLMACPPEFILSDLTEDQFKENFDEDALKEEGNKLFKTKAYWSALNRYEKSIQYLCVVVLENENDAIVIDELAIAMKLNIAACWLKLKEFELNVNVIAKALVNIGLKEDARQDLLVALRFDLNNEEIKQELQRVEEMYNASNGTELVHEAEATENNIAKGTSKQVAQAVFDPLNLSDSSMFQTISYKIIRPEPSKPIENAGKVQHYDGKEICMEDTSSSQLEETKSHLAADNSSRRTRMRVGEFDQMEELSMGGCSSMGSNMDIDEQYINLELQVTDMSKRHDHDYPMLSASISTGIFVTRDVVYKHLGNPTRKCSLKPIKTLNKETSLSSLINIRVHRNDHWAQWSNILGSINQEHYTTNVFQFSAQQYNTHKRGRQCTRKTSRT</sequence>
<dbReference type="InterPro" id="IPR039663">
    <property type="entry name" value="AIP/AIPL1/TTC9"/>
</dbReference>
<dbReference type="OrthoDB" id="2942533at2759"/>
<dbReference type="PANTHER" id="PTHR11242:SF0">
    <property type="entry name" value="TPR_REGION DOMAIN-CONTAINING PROTEIN"/>
    <property type="match status" value="1"/>
</dbReference>
<evidence type="ECO:0000256" key="1">
    <source>
        <dbReference type="ARBA" id="ARBA00022737"/>
    </source>
</evidence>
<dbReference type="SUPFAM" id="SSF48452">
    <property type="entry name" value="TPR-like"/>
    <property type="match status" value="1"/>
</dbReference>
<keyword evidence="3" id="KW-0175">Coiled coil</keyword>
<keyword evidence="1" id="KW-0677">Repeat</keyword>
<name>A0A9Q1K3I8_9CARY</name>
<dbReference type="EMBL" id="JAKOGI010000381">
    <property type="protein sequence ID" value="KAJ8435849.1"/>
    <property type="molecule type" value="Genomic_DNA"/>
</dbReference>
<evidence type="ECO:0000313" key="4">
    <source>
        <dbReference type="EMBL" id="KAJ8435849.1"/>
    </source>
</evidence>
<proteinExistence type="predicted"/>